<dbReference type="SMART" id="SM00389">
    <property type="entry name" value="HOX"/>
    <property type="match status" value="1"/>
</dbReference>
<dbReference type="SMART" id="SM01109">
    <property type="entry name" value="CUT"/>
    <property type="match status" value="2"/>
</dbReference>
<evidence type="ECO:0000256" key="10">
    <source>
        <dbReference type="PROSITE-ProRule" id="PRU00108"/>
    </source>
</evidence>
<feature type="region of interest" description="Disordered" evidence="14">
    <location>
        <begin position="123"/>
        <end position="167"/>
    </location>
</feature>
<proteinExistence type="inferred from homology"/>
<evidence type="ECO:0000313" key="17">
    <source>
        <dbReference type="Proteomes" id="UP000515129"/>
    </source>
</evidence>
<dbReference type="Pfam" id="PF00046">
    <property type="entry name" value="Homeodomain"/>
    <property type="match status" value="1"/>
</dbReference>
<feature type="region of interest" description="Disordered" evidence="14">
    <location>
        <begin position="274"/>
        <end position="308"/>
    </location>
</feature>
<dbReference type="InterPro" id="IPR017970">
    <property type="entry name" value="Homeobox_CS"/>
</dbReference>
<feature type="domain" description="CUT" evidence="16">
    <location>
        <begin position="158"/>
        <end position="245"/>
    </location>
</feature>
<dbReference type="InterPro" id="IPR010982">
    <property type="entry name" value="Lambda_DNA-bd_dom_sf"/>
</dbReference>
<dbReference type="PANTHER" id="PTHR14043:SF2">
    <property type="entry name" value="HOMEOBOX PROTEIN CUT"/>
    <property type="match status" value="1"/>
</dbReference>
<dbReference type="GO" id="GO:0005634">
    <property type="term" value="C:nucleus"/>
    <property type="evidence" value="ECO:0007669"/>
    <property type="project" value="UniProtKB-SubCell"/>
</dbReference>
<dbReference type="SUPFAM" id="SSF46689">
    <property type="entry name" value="Homeodomain-like"/>
    <property type="match status" value="1"/>
</dbReference>
<feature type="compositionally biased region" description="Low complexity" evidence="14">
    <location>
        <begin position="574"/>
        <end position="585"/>
    </location>
</feature>
<evidence type="ECO:0000256" key="5">
    <source>
        <dbReference type="ARBA" id="ARBA00023054"/>
    </source>
</evidence>
<evidence type="ECO:0000256" key="14">
    <source>
        <dbReference type="SAM" id="MobiDB-lite"/>
    </source>
</evidence>
<dbReference type="RefSeq" id="XP_026099266.1">
    <property type="nucleotide sequence ID" value="XM_026243481.1"/>
</dbReference>
<feature type="domain" description="CUT" evidence="16">
    <location>
        <begin position="375"/>
        <end position="462"/>
    </location>
</feature>
<accession>A0A6P6MT59</accession>
<dbReference type="GeneID" id="113070256"/>
<dbReference type="Pfam" id="PF02376">
    <property type="entry name" value="CUT"/>
    <property type="match status" value="2"/>
</dbReference>
<feature type="region of interest" description="Disordered" evidence="14">
    <location>
        <begin position="561"/>
        <end position="613"/>
    </location>
</feature>
<organism evidence="17 18">
    <name type="scientific">Carassius auratus</name>
    <name type="common">Goldfish</name>
    <dbReference type="NCBI Taxonomy" id="7957"/>
    <lineage>
        <taxon>Eukaryota</taxon>
        <taxon>Metazoa</taxon>
        <taxon>Chordata</taxon>
        <taxon>Craniata</taxon>
        <taxon>Vertebrata</taxon>
        <taxon>Euteleostomi</taxon>
        <taxon>Actinopterygii</taxon>
        <taxon>Neopterygii</taxon>
        <taxon>Teleostei</taxon>
        <taxon>Ostariophysi</taxon>
        <taxon>Cypriniformes</taxon>
        <taxon>Cyprinidae</taxon>
        <taxon>Cyprininae</taxon>
        <taxon>Carassius</taxon>
    </lineage>
</organism>
<gene>
    <name evidence="18" type="primary">LOC113070256</name>
</gene>
<dbReference type="GO" id="GO:0000977">
    <property type="term" value="F:RNA polymerase II transcription regulatory region sequence-specific DNA binding"/>
    <property type="evidence" value="ECO:0007669"/>
    <property type="project" value="TreeGrafter"/>
</dbReference>
<evidence type="ECO:0000256" key="6">
    <source>
        <dbReference type="ARBA" id="ARBA00023125"/>
    </source>
</evidence>
<evidence type="ECO:0000256" key="7">
    <source>
        <dbReference type="ARBA" id="ARBA00023155"/>
    </source>
</evidence>
<dbReference type="InterPro" id="IPR001356">
    <property type="entry name" value="HD"/>
</dbReference>
<evidence type="ECO:0000256" key="8">
    <source>
        <dbReference type="ARBA" id="ARBA00023163"/>
    </source>
</evidence>
<evidence type="ECO:0000256" key="2">
    <source>
        <dbReference type="ARBA" id="ARBA00008190"/>
    </source>
</evidence>
<evidence type="ECO:0000256" key="4">
    <source>
        <dbReference type="ARBA" id="ARBA00023015"/>
    </source>
</evidence>
<keyword evidence="6 10" id="KW-0238">DNA-binding</keyword>
<keyword evidence="17" id="KW-1185">Reference proteome</keyword>
<evidence type="ECO:0000256" key="13">
    <source>
        <dbReference type="SAM" id="Coils"/>
    </source>
</evidence>
<feature type="DNA-binding region" description="Homeobox" evidence="10">
    <location>
        <begin position="502"/>
        <end position="561"/>
    </location>
</feature>
<feature type="coiled-coil region" evidence="13">
    <location>
        <begin position="27"/>
        <end position="92"/>
    </location>
</feature>
<dbReference type="InterPro" id="IPR009057">
    <property type="entry name" value="Homeodomain-like_sf"/>
</dbReference>
<evidence type="ECO:0000256" key="11">
    <source>
        <dbReference type="RuleBase" id="RU000682"/>
    </source>
</evidence>
<keyword evidence="8 12" id="KW-0804">Transcription</keyword>
<comment type="subcellular location">
    <subcellularLocation>
        <location evidence="1 10 11">Nucleus</location>
    </subcellularLocation>
</comment>
<feature type="domain" description="Homeobox" evidence="15">
    <location>
        <begin position="500"/>
        <end position="560"/>
    </location>
</feature>
<keyword evidence="9 10" id="KW-0539">Nucleus</keyword>
<sequence length="613" mass="69243">MDLCVFPAASPPSADVETMVVMTHSDVQHLKQEVLRLQSLLQEVQKRAANHVALLQQQLANKAQHIERLQTKLQSQQDYDKIKTELRTLRAQMQTTDVMSVSLRSVSADNDLVIQTETTKFHHSIGKEEALNESSSSSSPSSPSLQSFIKEETDSCRDVESEDGDELDTAGLAQQVKEALQRLNIGQRVFGHYVLGLSQGTVSDILARPKPWSKLTNRGREPFLRMKHFLSDQHSIRTLRHIQERLRGVFVPWVGAADVSSDDVIRNILQQAKHEMHTTNDSSEAALQEEEEEEEEEDDGTLEPSVQSPADFVQSIIQKVKCDLDEDTDPSVSPSSVSRSSQTLPVDPDQRTQVFNGSKVKTEPRQRPRSCPISSSCELQSLDLDTFSITQRVKEALTVNNIGQRVFGEEVLGLTQSSVSELLSHPKPWTKLSLKGKENFIRMHLWLQDPQNIQKLNAMKKKDQRGQSRLKRALMGSDCESHRTLDARGRWVCDHWGRCEVVKRPRVIFSAQEREALIAVYQTEPYPSPHTIERLAAQLDLHSSTVSNWFYNYRSRSRRDGVSEPVQTRTFQNPVGSGPVSASSVRIKPEPSDGQMEEDTDHVFTSVKREKEL</sequence>
<dbReference type="PROSITE" id="PS50071">
    <property type="entry name" value="HOMEOBOX_2"/>
    <property type="match status" value="1"/>
</dbReference>
<dbReference type="CDD" id="cd00086">
    <property type="entry name" value="homeodomain"/>
    <property type="match status" value="1"/>
</dbReference>
<keyword evidence="3" id="KW-0677">Repeat</keyword>
<feature type="compositionally biased region" description="Acidic residues" evidence="14">
    <location>
        <begin position="287"/>
        <end position="301"/>
    </location>
</feature>
<dbReference type="PANTHER" id="PTHR14043">
    <property type="entry name" value="CCAAT DISPLACEMENT PROTEIN-RELATED"/>
    <property type="match status" value="1"/>
</dbReference>
<dbReference type="Proteomes" id="UP000515129">
    <property type="component" value="Chromosome 5"/>
</dbReference>
<evidence type="ECO:0000313" key="18">
    <source>
        <dbReference type="RefSeq" id="XP_026099266.1"/>
    </source>
</evidence>
<protein>
    <recommendedName>
        <fullName evidence="12">DNA-binding protein SATB</fullName>
    </recommendedName>
    <alternativeName>
        <fullName evidence="12">Special AT-rich sequence-binding protein</fullName>
    </alternativeName>
</protein>
<dbReference type="SUPFAM" id="SSF47413">
    <property type="entry name" value="lambda repressor-like DNA-binding domains"/>
    <property type="match status" value="2"/>
</dbReference>
<name>A0A6P6MT59_CARAU</name>
<evidence type="ECO:0000256" key="3">
    <source>
        <dbReference type="ARBA" id="ARBA00022737"/>
    </source>
</evidence>
<dbReference type="OrthoDB" id="10257567at2759"/>
<evidence type="ECO:0000259" key="15">
    <source>
        <dbReference type="PROSITE" id="PS50071"/>
    </source>
</evidence>
<reference evidence="18" key="1">
    <citation type="submission" date="2025-08" db="UniProtKB">
        <authorList>
            <consortium name="RefSeq"/>
        </authorList>
    </citation>
    <scope>IDENTIFICATION</scope>
    <source>
        <strain evidence="18">Wakin</strain>
        <tissue evidence="18">Muscle</tissue>
    </source>
</reference>
<dbReference type="InterPro" id="IPR003350">
    <property type="entry name" value="CUT_dom"/>
</dbReference>
<keyword evidence="7 10" id="KW-0371">Homeobox</keyword>
<feature type="compositionally biased region" description="Basic and acidic residues" evidence="14">
    <location>
        <begin position="149"/>
        <end position="159"/>
    </location>
</feature>
<feature type="region of interest" description="Disordered" evidence="14">
    <location>
        <begin position="325"/>
        <end position="374"/>
    </location>
</feature>
<evidence type="ECO:0000256" key="9">
    <source>
        <dbReference type="ARBA" id="ARBA00023242"/>
    </source>
</evidence>
<evidence type="ECO:0000256" key="12">
    <source>
        <dbReference type="RuleBase" id="RU361129"/>
    </source>
</evidence>
<evidence type="ECO:0000259" key="16">
    <source>
        <dbReference type="PROSITE" id="PS51042"/>
    </source>
</evidence>
<dbReference type="PROSITE" id="PS51042">
    <property type="entry name" value="CUT"/>
    <property type="match status" value="2"/>
</dbReference>
<feature type="compositionally biased region" description="Low complexity" evidence="14">
    <location>
        <begin position="330"/>
        <end position="341"/>
    </location>
</feature>
<dbReference type="Gene3D" id="1.10.260.40">
    <property type="entry name" value="lambda repressor-like DNA-binding domains"/>
    <property type="match status" value="2"/>
</dbReference>
<dbReference type="KEGG" id="caua:113070256"/>
<evidence type="ECO:0000256" key="1">
    <source>
        <dbReference type="ARBA" id="ARBA00004123"/>
    </source>
</evidence>
<dbReference type="Gene3D" id="1.10.10.60">
    <property type="entry name" value="Homeodomain-like"/>
    <property type="match status" value="1"/>
</dbReference>
<feature type="compositionally biased region" description="Low complexity" evidence="14">
    <location>
        <begin position="134"/>
        <end position="144"/>
    </location>
</feature>
<comment type="similarity">
    <text evidence="2 12">Belongs to the CUT homeobox family.</text>
</comment>
<dbReference type="GO" id="GO:0000981">
    <property type="term" value="F:DNA-binding transcription factor activity, RNA polymerase II-specific"/>
    <property type="evidence" value="ECO:0007669"/>
    <property type="project" value="InterPro"/>
</dbReference>
<dbReference type="AlphaFoldDB" id="A0A6P6MT59"/>
<keyword evidence="5 13" id="KW-0175">Coiled coil</keyword>
<keyword evidence="4 12" id="KW-0805">Transcription regulation</keyword>
<dbReference type="PROSITE" id="PS00027">
    <property type="entry name" value="HOMEOBOX_1"/>
    <property type="match status" value="1"/>
</dbReference>